<proteinExistence type="predicted"/>
<sequence>MTGRKQEITPHVRNYRRSPLRSNNSFELSMLLSFLVIIDSENLKSSIPTPCPGVYFSSHRKHNPICPLLLHLDLYQPLEIFPTPSY</sequence>
<evidence type="ECO:0000313" key="1">
    <source>
        <dbReference type="EMBL" id="PKU77849.1"/>
    </source>
</evidence>
<name>A0A2I0WQA9_9ASPA</name>
<organism evidence="1 2">
    <name type="scientific">Dendrobium catenatum</name>
    <dbReference type="NCBI Taxonomy" id="906689"/>
    <lineage>
        <taxon>Eukaryota</taxon>
        <taxon>Viridiplantae</taxon>
        <taxon>Streptophyta</taxon>
        <taxon>Embryophyta</taxon>
        <taxon>Tracheophyta</taxon>
        <taxon>Spermatophyta</taxon>
        <taxon>Magnoliopsida</taxon>
        <taxon>Liliopsida</taxon>
        <taxon>Asparagales</taxon>
        <taxon>Orchidaceae</taxon>
        <taxon>Epidendroideae</taxon>
        <taxon>Malaxideae</taxon>
        <taxon>Dendrobiinae</taxon>
        <taxon>Dendrobium</taxon>
    </lineage>
</organism>
<accession>A0A2I0WQA9</accession>
<reference evidence="1 2" key="2">
    <citation type="journal article" date="2017" name="Nature">
        <title>The Apostasia genome and the evolution of orchids.</title>
        <authorList>
            <person name="Zhang G.Q."/>
            <person name="Liu K.W."/>
            <person name="Li Z."/>
            <person name="Lohaus R."/>
            <person name="Hsiao Y.Y."/>
            <person name="Niu S.C."/>
            <person name="Wang J.Y."/>
            <person name="Lin Y.C."/>
            <person name="Xu Q."/>
            <person name="Chen L.J."/>
            <person name="Yoshida K."/>
            <person name="Fujiwara S."/>
            <person name="Wang Z.W."/>
            <person name="Zhang Y.Q."/>
            <person name="Mitsuda N."/>
            <person name="Wang M."/>
            <person name="Liu G.H."/>
            <person name="Pecoraro L."/>
            <person name="Huang H.X."/>
            <person name="Xiao X.J."/>
            <person name="Lin M."/>
            <person name="Wu X.Y."/>
            <person name="Wu W.L."/>
            <person name="Chen Y.Y."/>
            <person name="Chang S.B."/>
            <person name="Sakamoto S."/>
            <person name="Ohme-Takagi M."/>
            <person name="Yagi M."/>
            <person name="Zeng S.J."/>
            <person name="Shen C.Y."/>
            <person name="Yeh C.M."/>
            <person name="Luo Y.B."/>
            <person name="Tsai W.C."/>
            <person name="Van de Peer Y."/>
            <person name="Liu Z.J."/>
        </authorList>
    </citation>
    <scope>NUCLEOTIDE SEQUENCE [LARGE SCALE GENOMIC DNA]</scope>
    <source>
        <tissue evidence="1">The whole plant</tissue>
    </source>
</reference>
<dbReference type="STRING" id="906689.A0A2I0WQA9"/>
<evidence type="ECO:0000313" key="2">
    <source>
        <dbReference type="Proteomes" id="UP000233837"/>
    </source>
</evidence>
<keyword evidence="2" id="KW-1185">Reference proteome</keyword>
<reference evidence="1 2" key="1">
    <citation type="journal article" date="2016" name="Sci. Rep.">
        <title>The Dendrobium catenatum Lindl. genome sequence provides insights into polysaccharide synthase, floral development and adaptive evolution.</title>
        <authorList>
            <person name="Zhang G.Q."/>
            <person name="Xu Q."/>
            <person name="Bian C."/>
            <person name="Tsai W.C."/>
            <person name="Yeh C.M."/>
            <person name="Liu K.W."/>
            <person name="Yoshida K."/>
            <person name="Zhang L.S."/>
            <person name="Chang S.B."/>
            <person name="Chen F."/>
            <person name="Shi Y."/>
            <person name="Su Y.Y."/>
            <person name="Zhang Y.Q."/>
            <person name="Chen L.J."/>
            <person name="Yin Y."/>
            <person name="Lin M."/>
            <person name="Huang H."/>
            <person name="Deng H."/>
            <person name="Wang Z.W."/>
            <person name="Zhu S.L."/>
            <person name="Zhao X."/>
            <person name="Deng C."/>
            <person name="Niu S.C."/>
            <person name="Huang J."/>
            <person name="Wang M."/>
            <person name="Liu G.H."/>
            <person name="Yang H.J."/>
            <person name="Xiao X.J."/>
            <person name="Hsiao Y.Y."/>
            <person name="Wu W.L."/>
            <person name="Chen Y.Y."/>
            <person name="Mitsuda N."/>
            <person name="Ohme-Takagi M."/>
            <person name="Luo Y.B."/>
            <person name="Van de Peer Y."/>
            <person name="Liu Z.J."/>
        </authorList>
    </citation>
    <scope>NUCLEOTIDE SEQUENCE [LARGE SCALE GENOMIC DNA]</scope>
    <source>
        <tissue evidence="1">The whole plant</tissue>
    </source>
</reference>
<dbReference type="EMBL" id="KZ502486">
    <property type="protein sequence ID" value="PKU77849.1"/>
    <property type="molecule type" value="Genomic_DNA"/>
</dbReference>
<protein>
    <submittedName>
        <fullName evidence="1">NAD(P)H-quinone oxidoreductase subunit 2 B, chloroplastic</fullName>
    </submittedName>
</protein>
<dbReference type="Proteomes" id="UP000233837">
    <property type="component" value="Unassembled WGS sequence"/>
</dbReference>
<dbReference type="AlphaFoldDB" id="A0A2I0WQA9"/>
<gene>
    <name evidence="1" type="primary">ndhB2</name>
    <name evidence="1" type="ORF">MA16_Dca005681</name>
</gene>